<keyword evidence="1" id="KW-0831">Ubiquinone biosynthesis</keyword>
<dbReference type="RefSeq" id="WP_154381973.1">
    <property type="nucleotide sequence ID" value="NZ_WKJK01000017.1"/>
</dbReference>
<dbReference type="PANTHER" id="PTHR30217">
    <property type="entry name" value="PEPTIDASE U32 FAMILY"/>
    <property type="match status" value="1"/>
</dbReference>
<dbReference type="GO" id="GO:0006744">
    <property type="term" value="P:ubiquinone biosynthetic process"/>
    <property type="evidence" value="ECO:0007669"/>
    <property type="project" value="UniProtKB-UniRule"/>
</dbReference>
<feature type="binding site" evidence="1">
    <location>
        <position position="188"/>
    </location>
    <ligand>
        <name>[4Fe-4S] cluster</name>
        <dbReference type="ChEBI" id="CHEBI:49883"/>
    </ligand>
</feature>
<dbReference type="EMBL" id="WKJK01000017">
    <property type="protein sequence ID" value="MRW93504.1"/>
    <property type="molecule type" value="Genomic_DNA"/>
</dbReference>
<accession>A0A6I2L9G9</accession>
<keyword evidence="1" id="KW-0004">4Fe-4S</keyword>
<evidence type="ECO:0000256" key="1">
    <source>
        <dbReference type="HAMAP-Rule" id="MF_02233"/>
    </source>
</evidence>
<organism evidence="2 3">
    <name type="scientific">Duganella guangzhouensis</name>
    <dbReference type="NCBI Taxonomy" id="2666084"/>
    <lineage>
        <taxon>Bacteria</taxon>
        <taxon>Pseudomonadati</taxon>
        <taxon>Pseudomonadota</taxon>
        <taxon>Betaproteobacteria</taxon>
        <taxon>Burkholderiales</taxon>
        <taxon>Oxalobacteraceae</taxon>
        <taxon>Telluria group</taxon>
        <taxon>Duganella</taxon>
    </lineage>
</organism>
<dbReference type="Pfam" id="PF01136">
    <property type="entry name" value="Peptidase_U32"/>
    <property type="match status" value="1"/>
</dbReference>
<keyword evidence="3" id="KW-1185">Reference proteome</keyword>
<sequence>MLKLALGPLLYYWPRARVMEFYEQMADGPVDIVYLGETVCSRRHELRAADWLQVAELLQARGKQVVLSTLALIESSSDLGAQRKLTANGRFQVEANDMGAVHMLSGQSRFVAGPHLNVYNPPTLALLHGLGAQRWVMPLEMGREGLRHMQATRPPGIETEVFAFGRMPLAFSARCFTARNRNLPKDDCRFSCIEHPDGLLMQTREQQEFLVLNGIQSQSALVYNLVAELAQLTELGVDVLRLSPQAEHMGEVVRAFDAVRNGALQGRAAADALAPLLPAAACNGYWYGKPGLEYRMEEAA</sequence>
<comment type="subunit">
    <text evidence="1">Forms a heterodimer with UbiU.</text>
</comment>
<dbReference type="GO" id="GO:0046872">
    <property type="term" value="F:metal ion binding"/>
    <property type="evidence" value="ECO:0007669"/>
    <property type="project" value="UniProtKB-KW"/>
</dbReference>
<reference evidence="2 3" key="1">
    <citation type="submission" date="2019-11" db="EMBL/GenBank/DDBJ databases">
        <title>Novel species isolated from a subtropical stream in China.</title>
        <authorList>
            <person name="Lu H."/>
        </authorList>
    </citation>
    <scope>NUCLEOTIDE SEQUENCE [LARGE SCALE GENOMIC DNA]</scope>
    <source>
        <strain evidence="2 3">FT80W</strain>
    </source>
</reference>
<keyword evidence="1" id="KW-0411">Iron-sulfur</keyword>
<name>A0A6I2L9G9_9BURK</name>
<feature type="binding site" evidence="1">
    <location>
        <position position="192"/>
    </location>
    <ligand>
        <name>[4Fe-4S] cluster</name>
        <dbReference type="ChEBI" id="CHEBI:49883"/>
    </ligand>
</feature>
<dbReference type="HAMAP" id="MF_02233">
    <property type="entry name" value="UbiV"/>
    <property type="match status" value="1"/>
</dbReference>
<keyword evidence="1" id="KW-0408">Iron</keyword>
<comment type="similarity">
    <text evidence="1">Belongs to the peptidase U32 family. UbiV subfamily.</text>
</comment>
<comment type="function">
    <text evidence="1">Required for O(2)-independent ubiquinone (coenzyme Q) biosynthesis. Together with UbiU, is essential for the C6-hydroxylation reaction in the oxygen-independent ubiquinone biosynthesis pathway.</text>
</comment>
<evidence type="ECO:0000313" key="3">
    <source>
        <dbReference type="Proteomes" id="UP000433309"/>
    </source>
</evidence>
<dbReference type="AlphaFoldDB" id="A0A6I2L9G9"/>
<dbReference type="InterPro" id="IPR043693">
    <property type="entry name" value="UbiV"/>
</dbReference>
<feature type="binding site" evidence="1">
    <location>
        <position position="175"/>
    </location>
    <ligand>
        <name>[4Fe-4S] cluster</name>
        <dbReference type="ChEBI" id="CHEBI:49883"/>
    </ligand>
</feature>
<feature type="binding site" evidence="1">
    <location>
        <position position="40"/>
    </location>
    <ligand>
        <name>[4Fe-4S] cluster</name>
        <dbReference type="ChEBI" id="CHEBI:49883"/>
    </ligand>
</feature>
<comment type="cofactor">
    <cofactor evidence="1">
        <name>[4Fe-4S] cluster</name>
        <dbReference type="ChEBI" id="CHEBI:49883"/>
    </cofactor>
</comment>
<evidence type="ECO:0000313" key="2">
    <source>
        <dbReference type="EMBL" id="MRW93504.1"/>
    </source>
</evidence>
<protein>
    <recommendedName>
        <fullName evidence="1">Ubiquinone biosynthesis protein UbiV</fullName>
    </recommendedName>
</protein>
<dbReference type="UniPathway" id="UPA00232"/>
<dbReference type="NCBIfam" id="NF011991">
    <property type="entry name" value="PRK15447.1"/>
    <property type="match status" value="1"/>
</dbReference>
<dbReference type="InterPro" id="IPR001539">
    <property type="entry name" value="Peptidase_U32"/>
</dbReference>
<dbReference type="InterPro" id="IPR051454">
    <property type="entry name" value="RNA/ubiquinone_mod_enzymes"/>
</dbReference>
<dbReference type="Proteomes" id="UP000433309">
    <property type="component" value="Unassembled WGS sequence"/>
</dbReference>
<gene>
    <name evidence="1" type="primary">ubiV</name>
    <name evidence="2" type="ORF">GJ699_26285</name>
</gene>
<dbReference type="GO" id="GO:0051539">
    <property type="term" value="F:4 iron, 4 sulfur cluster binding"/>
    <property type="evidence" value="ECO:0007669"/>
    <property type="project" value="UniProtKB-UniRule"/>
</dbReference>
<dbReference type="PANTHER" id="PTHR30217:SF11">
    <property type="entry name" value="UBIQUINONE BIOSYNTHESIS PROTEIN UBIV"/>
    <property type="match status" value="1"/>
</dbReference>
<keyword evidence="1" id="KW-0479">Metal-binding</keyword>
<proteinExistence type="inferred from homology"/>
<comment type="caution">
    <text evidence="2">The sequence shown here is derived from an EMBL/GenBank/DDBJ whole genome shotgun (WGS) entry which is preliminary data.</text>
</comment>
<comment type="pathway">
    <text evidence="1">Cofactor biosynthesis; ubiquinone biosynthesis.</text>
</comment>